<reference evidence="2" key="1">
    <citation type="journal article" date="2021" name="Proc. Natl. Acad. Sci. U.S.A.">
        <title>A Catalog of Tens of Thousands of Viruses from Human Metagenomes Reveals Hidden Associations with Chronic Diseases.</title>
        <authorList>
            <person name="Tisza M.J."/>
            <person name="Buck C.B."/>
        </authorList>
    </citation>
    <scope>NUCLEOTIDE SEQUENCE</scope>
    <source>
        <strain evidence="2">CtA995</strain>
    </source>
</reference>
<evidence type="ECO:0000259" key="1">
    <source>
        <dbReference type="Pfam" id="PF09643"/>
    </source>
</evidence>
<name>A0A8S5LYQ3_9CAUD</name>
<protein>
    <submittedName>
        <fullName evidence="2">YopX protein</fullName>
    </submittedName>
</protein>
<accession>A0A8S5LYQ3</accession>
<proteinExistence type="predicted"/>
<feature type="domain" description="YopX protein" evidence="1">
    <location>
        <begin position="35"/>
        <end position="139"/>
    </location>
</feature>
<organism evidence="2">
    <name type="scientific">Siphoviridae sp. ctA995</name>
    <dbReference type="NCBI Taxonomy" id="2826180"/>
    <lineage>
        <taxon>Viruses</taxon>
        <taxon>Duplodnaviria</taxon>
        <taxon>Heunggongvirae</taxon>
        <taxon>Uroviricota</taxon>
        <taxon>Caudoviricetes</taxon>
    </lineage>
</organism>
<dbReference type="Gene3D" id="2.30.30.290">
    <property type="entry name" value="YopX-like domains"/>
    <property type="match status" value="1"/>
</dbReference>
<dbReference type="InterPro" id="IPR019096">
    <property type="entry name" value="YopX_protein"/>
</dbReference>
<dbReference type="NCBIfam" id="TIGR01671">
    <property type="entry name" value="phage_TIGR01671"/>
    <property type="match status" value="1"/>
</dbReference>
<dbReference type="InterPro" id="IPR023385">
    <property type="entry name" value="YopX-like_C"/>
</dbReference>
<dbReference type="SUPFAM" id="SSF159006">
    <property type="entry name" value="YopX-like"/>
    <property type="match status" value="1"/>
</dbReference>
<dbReference type="EMBL" id="BK014769">
    <property type="protein sequence ID" value="DAD74947.1"/>
    <property type="molecule type" value="Genomic_DNA"/>
</dbReference>
<evidence type="ECO:0000313" key="2">
    <source>
        <dbReference type="EMBL" id="DAD74947.1"/>
    </source>
</evidence>
<sequence length="140" mass="16057">MREILFRGQTRRYGEKVRLNGEKIKSNWVYGGISQQNGKGDSAIIYQQNPTVEKYPVYADTVGQYTGMKDKNGTKIFEGDIVDFPDRSDSESYGVVKYDTNETEFAIVYDSIYTGLGRQYHSRDIEVIGNIYDNPELLEE</sequence>
<dbReference type="InterPro" id="IPR010024">
    <property type="entry name" value="CHP16711"/>
</dbReference>
<dbReference type="Pfam" id="PF09643">
    <property type="entry name" value="YopX"/>
    <property type="match status" value="1"/>
</dbReference>